<dbReference type="PROSITE" id="PS51318">
    <property type="entry name" value="TAT"/>
    <property type="match status" value="1"/>
</dbReference>
<dbReference type="Pfam" id="PF16868">
    <property type="entry name" value="NMT1_3"/>
    <property type="match status" value="1"/>
</dbReference>
<dbReference type="NCBIfam" id="TIGR02122">
    <property type="entry name" value="TRAP_TAXI"/>
    <property type="match status" value="1"/>
</dbReference>
<sequence>MYPMGPNRRTVLLSAAGAAVAAAVGGCSRGPEYGITELVVATGPPGAVFREIGAKFAILLQEALPGLEVATVQTGASLDNLYLLDEGAADLGFTSLDAVLSYEDDTGAGARLKAVGRLYDSFVHLVVLDDSPVRELSDLEGLRVSVGSVNSGTEFTVAEILEETGLTVESVRLDQAASADALSAGEIDAMFSLTGLPTPAVAELAERHAVRLIDLADTADVMADVYPEAYFPATLPATTYSEVPACPTISIPNLLLCRADLDDDLAYRVTDTVYRGQARLAAQRPEAAQINVRTGISTGVVPLHPGSERWYRDNKPA</sequence>
<organism evidence="1 2">
    <name type="scientific">Nocardiopsis codii</name>
    <dbReference type="NCBI Taxonomy" id="3065942"/>
    <lineage>
        <taxon>Bacteria</taxon>
        <taxon>Bacillati</taxon>
        <taxon>Actinomycetota</taxon>
        <taxon>Actinomycetes</taxon>
        <taxon>Streptosporangiales</taxon>
        <taxon>Nocardiopsidaceae</taxon>
        <taxon>Nocardiopsis</taxon>
    </lineage>
</organism>
<comment type="caution">
    <text evidence="1">The sequence shown here is derived from an EMBL/GenBank/DDBJ whole genome shotgun (WGS) entry which is preliminary data.</text>
</comment>
<dbReference type="PANTHER" id="PTHR42941:SF1">
    <property type="entry name" value="SLL1037 PROTEIN"/>
    <property type="match status" value="1"/>
</dbReference>
<keyword evidence="2" id="KW-1185">Reference proteome</keyword>
<reference evidence="1 2" key="1">
    <citation type="submission" date="2023-08" db="EMBL/GenBank/DDBJ databases">
        <authorList>
            <person name="Girao M."/>
            <person name="Carvalho M.F."/>
        </authorList>
    </citation>
    <scope>NUCLEOTIDE SEQUENCE [LARGE SCALE GENOMIC DNA]</scope>
    <source>
        <strain evidence="1 2">CT-R113</strain>
    </source>
</reference>
<dbReference type="RefSeq" id="WP_330093338.1">
    <property type="nucleotide sequence ID" value="NZ_JAUZMY010000021.1"/>
</dbReference>
<dbReference type="Proteomes" id="UP001356095">
    <property type="component" value="Unassembled WGS sequence"/>
</dbReference>
<dbReference type="SUPFAM" id="SSF53850">
    <property type="entry name" value="Periplasmic binding protein-like II"/>
    <property type="match status" value="1"/>
</dbReference>
<name>A0ABU7KBE9_9ACTN</name>
<dbReference type="PANTHER" id="PTHR42941">
    <property type="entry name" value="SLL1037 PROTEIN"/>
    <property type="match status" value="1"/>
</dbReference>
<dbReference type="Gene3D" id="3.40.190.10">
    <property type="entry name" value="Periplasmic binding protein-like II"/>
    <property type="match status" value="2"/>
</dbReference>
<accession>A0ABU7KBE9</accession>
<dbReference type="EMBL" id="JAUZMY010000021">
    <property type="protein sequence ID" value="MEE2039565.1"/>
    <property type="molecule type" value="Genomic_DNA"/>
</dbReference>
<protein>
    <submittedName>
        <fullName evidence="1">TAXI family TRAP transporter solute-binding subunit</fullName>
    </submittedName>
</protein>
<dbReference type="InterPro" id="IPR006311">
    <property type="entry name" value="TAT_signal"/>
</dbReference>
<gene>
    <name evidence="1" type="ORF">Q8791_20290</name>
</gene>
<evidence type="ECO:0000313" key="1">
    <source>
        <dbReference type="EMBL" id="MEE2039565.1"/>
    </source>
</evidence>
<dbReference type="InterPro" id="IPR011852">
    <property type="entry name" value="TRAP_TAXI"/>
</dbReference>
<evidence type="ECO:0000313" key="2">
    <source>
        <dbReference type="Proteomes" id="UP001356095"/>
    </source>
</evidence>
<proteinExistence type="predicted"/>